<keyword evidence="1" id="KW-0547">Nucleotide-binding</keyword>
<dbReference type="GO" id="GO:0005524">
    <property type="term" value="F:ATP binding"/>
    <property type="evidence" value="ECO:0007669"/>
    <property type="project" value="UniProtKB-KW"/>
</dbReference>
<dbReference type="Proteomes" id="UP001303473">
    <property type="component" value="Unassembled WGS sequence"/>
</dbReference>
<dbReference type="InterPro" id="IPR027417">
    <property type="entry name" value="P-loop_NTPase"/>
</dbReference>
<dbReference type="GO" id="GO:0004386">
    <property type="term" value="F:helicase activity"/>
    <property type="evidence" value="ECO:0007669"/>
    <property type="project" value="UniProtKB-KW"/>
</dbReference>
<feature type="region of interest" description="Disordered" evidence="5">
    <location>
        <begin position="509"/>
        <end position="548"/>
    </location>
</feature>
<keyword evidence="4" id="KW-0067">ATP-binding</keyword>
<dbReference type="Pfam" id="PF26076">
    <property type="entry name" value="WHD_DDX60"/>
    <property type="match status" value="1"/>
</dbReference>
<evidence type="ECO:0000256" key="4">
    <source>
        <dbReference type="ARBA" id="ARBA00022840"/>
    </source>
</evidence>
<feature type="compositionally biased region" description="Polar residues" evidence="5">
    <location>
        <begin position="1714"/>
        <end position="1723"/>
    </location>
</feature>
<dbReference type="Gene3D" id="3.40.50.300">
    <property type="entry name" value="P-loop containing nucleotide triphosphate hydrolases"/>
    <property type="match status" value="2"/>
</dbReference>
<keyword evidence="2 7" id="KW-0378">Hydrolase</keyword>
<sequence>MALPQTSELRESVKHFEKWFAALKPLKLDVAGDFAGRELFAIHGESLLAYCVESANVDFHYGFQLLHAVHAVETLLDKIKQRGCNYHVLWFDDEQDLCVPLGSSGVQEVSYKFLLARAVLIRHFSQLEQGAPTFSYRFPSLNSDSFRDYLDQNPLRFFLGSDGGASPGGQPREKLVSNGLCKFCTACPALGFASRSLTALISAGRDGLAPLIKSGVPTTRTKYNDTIHLTPENALTARESVSLRALCYVLMAPGVADSTATMTQAAALLVHLVILRCCDLSQRSVPQRYGSGLVADEPANRFIRIFSDAARHFLLDGDFTSLKWDAFDLFDGRVYNKILSDLKHLALPANLYMETLRLSHIVKEISGFDLSEYLLERQCLELAHAKKQECGRTTLQPGSATSAFSSVLPFSHPVMDQYLKQVKLETDAAITPDSPAAPPKIFQELTHWHNAKKPLDAKHVPKPAGFWARKRNQMFMRDTIAYSASLTGASGKNIEPEIVVVDSGSSSVAEKRNVVGGPSTQQTGKEKDVKNNKKENNKHKKPSGKNKALEAAEKIKAEKLRKQSQAVGDYWTQRRQDIESIKSPVSRYLTAEKFLWGLSSTHTSVIGAEVSLYLCHVLVTMLSSSGRAGSSKANAATLALLWSKVVTTKNLILTREVATQLAELATPLQIPLPLDLASLPSSRNLPFKTPKSSISSSLSSIPYGKSPLEFQLDHCGPYLERSFDSRSDSRVTSFNPDAWQRKVLDAIDTPNTSLLSFYAMKKILKGSDDDVLVYVAPTKALVNQIAAEVQARFTKTYPHSGRSVWVIHTRDYRVNNVKGCQILVTVPQVIQILLLAPHDVSWSRRVKRIIFDEVHCIGQSEEGIIWEQLLLLAPCPVIALSATVANPLEFKTWLENAQRVKGYNLETVVHGSRYSDLRKFIYDTPKSPPEFKGLEPVERLPLPGLDAADDDDNSGGGRFVFVHPVGSIVEKSTDTLNDAALEPRDCLSLWRCMVQHQTNTHRVDPSLDPAVFLPKGLVKKSDIVEWETALKQQLASWMADSKSPFEAVRQDLRGGRYRQLTASTSTVSDGSNNSMTDKKSIGRSAVSLILDLRTNGALPAILFNYDREGCETTLAGLYNILEHAEDKYKATNPAWKGKLAKYDAWKTTQEYLAKKATKISSSAKNKDKGGEGGGLSKEDLGRESAQDRSERGVWESFDPDAPIPEFSFSDDTKITLEELDERLQTLDSRSIYRLSTPDPSANLLCLPCVGVWACITPVVEMLFRKGFLTVVIATGTLALGLNMPCKTTVFTGDSIYLTALNYRQASGRAGRRGFDLLGNVVFHDIPPHRALEIMSAKLPDLRGQFPVSVTLILRLFKLLHGTNNSEYAATAIKSLLTQSQLYLGSGGVGGDEAAQMPIQHHLRSSIDYLRRQHLLSANGEPLNFSGIVGHLYYTENAAFAFHSLLRGGYFHELCADLDTKIEKEDVLRKIVLVLCHIFCRVSLTRYKDKRFLEGVVHRSPSLVILPALPERALEILQEHNNQTLKVFQGYVHSYVTQHLYGKPDRQLPLTKHTVTPNSGVDMTELLGSQPATTVRSPFSALSGATDTFTTISELCSAVRSGVFLEESAIPYIPITSEELNGIPWNAYIYDFSKHGDRKAIVHDNGIRSGDLWFKLKDFSLVLATIVTSLANFLDPNVSAEDIDETEKGDGEEGIDIKTWEGESYRGEGRDDNDFNVQGTNKAPSVSSSLLSSSASWKKGEEEEERPKKGKKKKVVVESWEDELKEEDLNDSQSESKDSTNRKKMDDGGGYGGKDGQTLYNVYKAFLMVQEEFDMPKRYNLPAAKENAVYWREQAKSRLIYRTDGDGKIRWRMKEAEQRRDAALKKIVVYAPYSDSCLFWSVANTVDCKVLEEQTGYYARGAGK</sequence>
<evidence type="ECO:0000256" key="3">
    <source>
        <dbReference type="ARBA" id="ARBA00022806"/>
    </source>
</evidence>
<dbReference type="GO" id="GO:0005737">
    <property type="term" value="C:cytoplasm"/>
    <property type="evidence" value="ECO:0007669"/>
    <property type="project" value="TreeGrafter"/>
</dbReference>
<feature type="compositionally biased region" description="Low complexity" evidence="5">
    <location>
        <begin position="1724"/>
        <end position="1735"/>
    </location>
</feature>
<feature type="compositionally biased region" description="Basic and acidic residues" evidence="5">
    <location>
        <begin position="1737"/>
        <end position="1746"/>
    </location>
</feature>
<dbReference type="FunFam" id="3.40.50.300:FF:001039">
    <property type="entry name" value="ATP-dependent RNA helicase DDX60"/>
    <property type="match status" value="1"/>
</dbReference>
<dbReference type="SMART" id="SM00487">
    <property type="entry name" value="DEXDc"/>
    <property type="match status" value="1"/>
</dbReference>
<evidence type="ECO:0000256" key="1">
    <source>
        <dbReference type="ARBA" id="ARBA00022741"/>
    </source>
</evidence>
<gene>
    <name evidence="7" type="ORF">QBC46DRAFT_451540</name>
</gene>
<dbReference type="InterPro" id="IPR052431">
    <property type="entry name" value="SKI2_subfamily_helicases"/>
</dbReference>
<dbReference type="PANTHER" id="PTHR44533:SF4">
    <property type="entry name" value="DEAD_H RNA HELICASE, PUTATIVE-RELATED"/>
    <property type="match status" value="1"/>
</dbReference>
<feature type="domain" description="Helicase ATP-binding" evidence="6">
    <location>
        <begin position="753"/>
        <end position="902"/>
    </location>
</feature>
<evidence type="ECO:0000256" key="5">
    <source>
        <dbReference type="SAM" id="MobiDB-lite"/>
    </source>
</evidence>
<protein>
    <submittedName>
        <fullName evidence="7">P-loop containing nucleoside triphosphate hydrolase protein</fullName>
    </submittedName>
</protein>
<feature type="compositionally biased region" description="Acidic residues" evidence="5">
    <location>
        <begin position="1758"/>
        <end position="1769"/>
    </location>
</feature>
<name>A0AAN6N2Q4_9PEZI</name>
<evidence type="ECO:0000259" key="6">
    <source>
        <dbReference type="PROSITE" id="PS51192"/>
    </source>
</evidence>
<dbReference type="InterPro" id="IPR011545">
    <property type="entry name" value="DEAD/DEAH_box_helicase_dom"/>
</dbReference>
<dbReference type="GO" id="GO:0016787">
    <property type="term" value="F:hydrolase activity"/>
    <property type="evidence" value="ECO:0007669"/>
    <property type="project" value="UniProtKB-KW"/>
</dbReference>
<dbReference type="InterPro" id="IPR014001">
    <property type="entry name" value="Helicase_ATP-bd"/>
</dbReference>
<proteinExistence type="predicted"/>
<dbReference type="SUPFAM" id="SSF52540">
    <property type="entry name" value="P-loop containing nucleoside triphosphate hydrolases"/>
    <property type="match status" value="2"/>
</dbReference>
<feature type="compositionally biased region" description="Basic and acidic residues" evidence="5">
    <location>
        <begin position="1773"/>
        <end position="1786"/>
    </location>
</feature>
<dbReference type="InterPro" id="IPR059032">
    <property type="entry name" value="WHD_DDX60"/>
</dbReference>
<feature type="compositionally biased region" description="Basic and acidic residues" evidence="5">
    <location>
        <begin position="524"/>
        <end position="535"/>
    </location>
</feature>
<organism evidence="7 8">
    <name type="scientific">Diplogelasinospora grovesii</name>
    <dbReference type="NCBI Taxonomy" id="303347"/>
    <lineage>
        <taxon>Eukaryota</taxon>
        <taxon>Fungi</taxon>
        <taxon>Dikarya</taxon>
        <taxon>Ascomycota</taxon>
        <taxon>Pezizomycotina</taxon>
        <taxon>Sordariomycetes</taxon>
        <taxon>Sordariomycetidae</taxon>
        <taxon>Sordariales</taxon>
        <taxon>Diplogelasinosporaceae</taxon>
        <taxon>Diplogelasinospora</taxon>
    </lineage>
</organism>
<comment type="caution">
    <text evidence="7">The sequence shown here is derived from an EMBL/GenBank/DDBJ whole genome shotgun (WGS) entry which is preliminary data.</text>
</comment>
<evidence type="ECO:0000256" key="2">
    <source>
        <dbReference type="ARBA" id="ARBA00022801"/>
    </source>
</evidence>
<reference evidence="8" key="1">
    <citation type="journal article" date="2023" name="Mol. Phylogenet. Evol.">
        <title>Genome-scale phylogeny and comparative genomics of the fungal order Sordariales.</title>
        <authorList>
            <person name="Hensen N."/>
            <person name="Bonometti L."/>
            <person name="Westerberg I."/>
            <person name="Brannstrom I.O."/>
            <person name="Guillou S."/>
            <person name="Cros-Aarteil S."/>
            <person name="Calhoun S."/>
            <person name="Haridas S."/>
            <person name="Kuo A."/>
            <person name="Mondo S."/>
            <person name="Pangilinan J."/>
            <person name="Riley R."/>
            <person name="LaButti K."/>
            <person name="Andreopoulos B."/>
            <person name="Lipzen A."/>
            <person name="Chen C."/>
            <person name="Yan M."/>
            <person name="Daum C."/>
            <person name="Ng V."/>
            <person name="Clum A."/>
            <person name="Steindorff A."/>
            <person name="Ohm R.A."/>
            <person name="Martin F."/>
            <person name="Silar P."/>
            <person name="Natvig D.O."/>
            <person name="Lalanne C."/>
            <person name="Gautier V."/>
            <person name="Ament-Velasquez S.L."/>
            <person name="Kruys A."/>
            <person name="Hutchinson M.I."/>
            <person name="Powell A.J."/>
            <person name="Barry K."/>
            <person name="Miller A.N."/>
            <person name="Grigoriev I.V."/>
            <person name="Debuchy R."/>
            <person name="Gladieux P."/>
            <person name="Hiltunen Thoren M."/>
            <person name="Johannesson H."/>
        </authorList>
    </citation>
    <scope>NUCLEOTIDE SEQUENCE [LARGE SCALE GENOMIC DNA]</scope>
    <source>
        <strain evidence="8">CBS 340.73</strain>
    </source>
</reference>
<accession>A0AAN6N2Q4</accession>
<feature type="compositionally biased region" description="Basic and acidic residues" evidence="5">
    <location>
        <begin position="1685"/>
        <end position="1712"/>
    </location>
</feature>
<dbReference type="PROSITE" id="PS51192">
    <property type="entry name" value="HELICASE_ATP_BIND_1"/>
    <property type="match status" value="1"/>
</dbReference>
<feature type="compositionally biased region" description="Basic and acidic residues" evidence="5">
    <location>
        <begin position="1164"/>
        <end position="1193"/>
    </location>
</feature>
<keyword evidence="3" id="KW-0347">Helicase</keyword>
<dbReference type="Pfam" id="PF00270">
    <property type="entry name" value="DEAD"/>
    <property type="match status" value="1"/>
</dbReference>
<keyword evidence="8" id="KW-1185">Reference proteome</keyword>
<evidence type="ECO:0000313" key="8">
    <source>
        <dbReference type="Proteomes" id="UP001303473"/>
    </source>
</evidence>
<dbReference type="EMBL" id="MU853841">
    <property type="protein sequence ID" value="KAK3937959.1"/>
    <property type="molecule type" value="Genomic_DNA"/>
</dbReference>
<dbReference type="GO" id="GO:0003676">
    <property type="term" value="F:nucleic acid binding"/>
    <property type="evidence" value="ECO:0007669"/>
    <property type="project" value="InterPro"/>
</dbReference>
<feature type="region of interest" description="Disordered" evidence="5">
    <location>
        <begin position="1162"/>
        <end position="1206"/>
    </location>
</feature>
<evidence type="ECO:0000313" key="7">
    <source>
        <dbReference type="EMBL" id="KAK3937959.1"/>
    </source>
</evidence>
<feature type="region of interest" description="Disordered" evidence="5">
    <location>
        <begin position="1681"/>
        <end position="1790"/>
    </location>
</feature>
<dbReference type="PANTHER" id="PTHR44533">
    <property type="entry name" value="DEAD/H RNA HELICASE, PUTATIVE-RELATED"/>
    <property type="match status" value="1"/>
</dbReference>